<evidence type="ECO:0000256" key="1">
    <source>
        <dbReference type="SAM" id="Phobius"/>
    </source>
</evidence>
<dbReference type="OMA" id="AQWAICA"/>
<keyword evidence="1" id="KW-0472">Membrane</keyword>
<evidence type="ECO:0000313" key="4">
    <source>
        <dbReference type="Proteomes" id="UP000191691"/>
    </source>
</evidence>
<feature type="signal peptide" evidence="2">
    <location>
        <begin position="1"/>
        <end position="17"/>
    </location>
</feature>
<keyword evidence="4" id="KW-1185">Reference proteome</keyword>
<gene>
    <name evidence="3" type="ORF">PENNAL_c0089G01266</name>
</gene>
<reference evidence="4" key="1">
    <citation type="journal article" date="2017" name="Nat. Microbiol.">
        <title>Global analysis of biosynthetic gene clusters reveals vast potential of secondary metabolite production in Penicillium species.</title>
        <authorList>
            <person name="Nielsen J.C."/>
            <person name="Grijseels S."/>
            <person name="Prigent S."/>
            <person name="Ji B."/>
            <person name="Dainat J."/>
            <person name="Nielsen K.F."/>
            <person name="Frisvad J.C."/>
            <person name="Workman M."/>
            <person name="Nielsen J."/>
        </authorList>
    </citation>
    <scope>NUCLEOTIDE SEQUENCE [LARGE SCALE GENOMIC DNA]</scope>
    <source>
        <strain evidence="4">IBT 13039</strain>
    </source>
</reference>
<name>A0A1V6XDR8_PENNA</name>
<comment type="caution">
    <text evidence="3">The sequence shown here is derived from an EMBL/GenBank/DDBJ whole genome shotgun (WGS) entry which is preliminary data.</text>
</comment>
<keyword evidence="1" id="KW-1133">Transmembrane helix</keyword>
<keyword evidence="2" id="KW-0732">Signal</keyword>
<evidence type="ECO:0000256" key="2">
    <source>
        <dbReference type="SAM" id="SignalP"/>
    </source>
</evidence>
<dbReference type="PROSITE" id="PS51257">
    <property type="entry name" value="PROKAR_LIPOPROTEIN"/>
    <property type="match status" value="1"/>
</dbReference>
<proteinExistence type="predicted"/>
<evidence type="ECO:0000313" key="3">
    <source>
        <dbReference type="EMBL" id="OQE73302.1"/>
    </source>
</evidence>
<keyword evidence="1" id="KW-0812">Transmembrane</keyword>
<feature type="transmembrane region" description="Helical" evidence="1">
    <location>
        <begin position="115"/>
        <end position="133"/>
    </location>
</feature>
<sequence length="226" mass="24813">MAKLLFIWLLFTATACAAPDHFRLWFPQYRGILTIYMKACMPTYDAYREDRPCQPSNYVGCQSGRMVHCLLSQATESLKANMAAAGVILGLFPTTLCLVGSSTVETGLLALRRPLLSLLLACGAPVVSPIRTFEYRGPIDLVRKRFKSTDAPRFTPLSAAVIVALQYIFAFLAIANVAHVSWELMPGSGTPFPLPKFRVKTWRAFMGKEAPSGIPTDCTTVACDTP</sequence>
<feature type="chain" id="PRO_5012257982" evidence="2">
    <location>
        <begin position="18"/>
        <end position="226"/>
    </location>
</feature>
<protein>
    <submittedName>
        <fullName evidence="3">Uncharacterized protein</fullName>
    </submittedName>
</protein>
<organism evidence="3 4">
    <name type="scientific">Penicillium nalgiovense</name>
    <dbReference type="NCBI Taxonomy" id="60175"/>
    <lineage>
        <taxon>Eukaryota</taxon>
        <taxon>Fungi</taxon>
        <taxon>Dikarya</taxon>
        <taxon>Ascomycota</taxon>
        <taxon>Pezizomycotina</taxon>
        <taxon>Eurotiomycetes</taxon>
        <taxon>Eurotiomycetidae</taxon>
        <taxon>Eurotiales</taxon>
        <taxon>Aspergillaceae</taxon>
        <taxon>Penicillium</taxon>
    </lineage>
</organism>
<dbReference type="AlphaFoldDB" id="A0A1V6XDR8"/>
<accession>A0A1V6XDR8</accession>
<dbReference type="Proteomes" id="UP000191691">
    <property type="component" value="Unassembled WGS sequence"/>
</dbReference>
<feature type="transmembrane region" description="Helical" evidence="1">
    <location>
        <begin position="154"/>
        <end position="178"/>
    </location>
</feature>
<dbReference type="EMBL" id="MOOB01000089">
    <property type="protein sequence ID" value="OQE73302.1"/>
    <property type="molecule type" value="Genomic_DNA"/>
</dbReference>